<keyword evidence="1" id="KW-0732">Signal</keyword>
<protein>
    <recommendedName>
        <fullName evidence="4">Secreted protein</fullName>
    </recommendedName>
</protein>
<evidence type="ECO:0000313" key="3">
    <source>
        <dbReference type="Proteomes" id="UP001321473"/>
    </source>
</evidence>
<evidence type="ECO:0008006" key="4">
    <source>
        <dbReference type="Google" id="ProtNLM"/>
    </source>
</evidence>
<organism evidence="2 3">
    <name type="scientific">Amblyomma americanum</name>
    <name type="common">Lone star tick</name>
    <dbReference type="NCBI Taxonomy" id="6943"/>
    <lineage>
        <taxon>Eukaryota</taxon>
        <taxon>Metazoa</taxon>
        <taxon>Ecdysozoa</taxon>
        <taxon>Arthropoda</taxon>
        <taxon>Chelicerata</taxon>
        <taxon>Arachnida</taxon>
        <taxon>Acari</taxon>
        <taxon>Parasitiformes</taxon>
        <taxon>Ixodida</taxon>
        <taxon>Ixodoidea</taxon>
        <taxon>Ixodidae</taxon>
        <taxon>Amblyomminae</taxon>
        <taxon>Amblyomma</taxon>
    </lineage>
</organism>
<proteinExistence type="predicted"/>
<dbReference type="Proteomes" id="UP001321473">
    <property type="component" value="Unassembled WGS sequence"/>
</dbReference>
<accession>A0AAQ4DVU1</accession>
<keyword evidence="3" id="KW-1185">Reference proteome</keyword>
<feature type="chain" id="PRO_5042860526" description="Secreted protein" evidence="1">
    <location>
        <begin position="26"/>
        <end position="81"/>
    </location>
</feature>
<name>A0AAQ4DVU1_AMBAM</name>
<comment type="caution">
    <text evidence="2">The sequence shown here is derived from an EMBL/GenBank/DDBJ whole genome shotgun (WGS) entry which is preliminary data.</text>
</comment>
<reference evidence="2 3" key="1">
    <citation type="journal article" date="2023" name="Arcadia Sci">
        <title>De novo assembly of a long-read Amblyomma americanum tick genome.</title>
        <authorList>
            <person name="Chou S."/>
            <person name="Poskanzer K.E."/>
            <person name="Rollins M."/>
            <person name="Thuy-Boun P.S."/>
        </authorList>
    </citation>
    <scope>NUCLEOTIDE SEQUENCE [LARGE SCALE GENOMIC DNA]</scope>
    <source>
        <strain evidence="2">F_SG_1</strain>
        <tissue evidence="2">Salivary glands</tissue>
    </source>
</reference>
<gene>
    <name evidence="2" type="ORF">V5799_006639</name>
</gene>
<evidence type="ECO:0000256" key="1">
    <source>
        <dbReference type="SAM" id="SignalP"/>
    </source>
</evidence>
<evidence type="ECO:0000313" key="2">
    <source>
        <dbReference type="EMBL" id="KAK8766581.1"/>
    </source>
</evidence>
<sequence>MTPAKLLSFTLLAATLMLMLGRCSAYGDDYIQACPTTSSCLVLQDGRQYGCPNGCGCISDMYNDGFYAGYGKCYRLPSQSG</sequence>
<dbReference type="EMBL" id="JARKHS020026221">
    <property type="protein sequence ID" value="KAK8766581.1"/>
    <property type="molecule type" value="Genomic_DNA"/>
</dbReference>
<feature type="signal peptide" evidence="1">
    <location>
        <begin position="1"/>
        <end position="25"/>
    </location>
</feature>
<dbReference type="AlphaFoldDB" id="A0AAQ4DVU1"/>